<dbReference type="InterPro" id="IPR058912">
    <property type="entry name" value="HTH_animal"/>
</dbReference>
<protein>
    <recommendedName>
        <fullName evidence="2">Reverse transcriptase domain-containing protein</fullName>
    </recommendedName>
</protein>
<reference evidence="4" key="1">
    <citation type="submission" date="2015-02" db="EMBL/GenBank/DDBJ databases">
        <title>Genome sequencing for Strongylocentrotus purpuratus.</title>
        <authorList>
            <person name="Murali S."/>
            <person name="Liu Y."/>
            <person name="Vee V."/>
            <person name="English A."/>
            <person name="Wang M."/>
            <person name="Skinner E."/>
            <person name="Han Y."/>
            <person name="Muzny D.M."/>
            <person name="Worley K.C."/>
            <person name="Gibbs R.A."/>
        </authorList>
    </citation>
    <scope>NUCLEOTIDE SEQUENCE</scope>
</reference>
<feature type="compositionally biased region" description="Polar residues" evidence="1">
    <location>
        <begin position="170"/>
        <end position="181"/>
    </location>
</feature>
<organism evidence="3 4">
    <name type="scientific">Strongylocentrotus purpuratus</name>
    <name type="common">Purple sea urchin</name>
    <dbReference type="NCBI Taxonomy" id="7668"/>
    <lineage>
        <taxon>Eukaryota</taxon>
        <taxon>Metazoa</taxon>
        <taxon>Echinodermata</taxon>
        <taxon>Eleutherozoa</taxon>
        <taxon>Echinozoa</taxon>
        <taxon>Echinoidea</taxon>
        <taxon>Euechinoidea</taxon>
        <taxon>Echinacea</taxon>
        <taxon>Camarodonta</taxon>
        <taxon>Echinidea</taxon>
        <taxon>Strongylocentrotidae</taxon>
        <taxon>Strongylocentrotus</taxon>
    </lineage>
</organism>
<reference evidence="3" key="2">
    <citation type="submission" date="2021-01" db="UniProtKB">
        <authorList>
            <consortium name="EnsemblMetazoa"/>
        </authorList>
    </citation>
    <scope>IDENTIFICATION</scope>
</reference>
<dbReference type="GeneID" id="115921322"/>
<dbReference type="RefSeq" id="XP_030834545.1">
    <property type="nucleotide sequence ID" value="XM_030978685.1"/>
</dbReference>
<feature type="compositionally biased region" description="Low complexity" evidence="1">
    <location>
        <begin position="277"/>
        <end position="292"/>
    </location>
</feature>
<dbReference type="Proteomes" id="UP000007110">
    <property type="component" value="Unassembled WGS sequence"/>
</dbReference>
<evidence type="ECO:0000256" key="1">
    <source>
        <dbReference type="SAM" id="MobiDB-lite"/>
    </source>
</evidence>
<dbReference type="EnsemblMetazoa" id="XM_030978685">
    <property type="protein sequence ID" value="XP_030834545"/>
    <property type="gene ID" value="LOC115921322"/>
</dbReference>
<feature type="region of interest" description="Disordered" evidence="1">
    <location>
        <begin position="162"/>
        <end position="184"/>
    </location>
</feature>
<dbReference type="OMA" id="NILMEHF"/>
<dbReference type="InParanoid" id="A0A7M7NCQ7"/>
<dbReference type="PANTHER" id="PTHR21301:SF11">
    <property type="entry name" value="GIY-YIG DOMAIN-CONTAINING PROTEIN"/>
    <property type="match status" value="1"/>
</dbReference>
<dbReference type="CDD" id="cd00304">
    <property type="entry name" value="RT_like"/>
    <property type="match status" value="1"/>
</dbReference>
<name>A0A7M7NCQ7_STRPU</name>
<evidence type="ECO:0000313" key="3">
    <source>
        <dbReference type="EnsemblMetazoa" id="XP_030834545"/>
    </source>
</evidence>
<feature type="region of interest" description="Disordered" evidence="1">
    <location>
        <begin position="210"/>
        <end position="237"/>
    </location>
</feature>
<accession>A0A7M7NCQ7</accession>
<dbReference type="PANTHER" id="PTHR21301">
    <property type="entry name" value="REVERSE TRANSCRIPTASE"/>
    <property type="match status" value="1"/>
</dbReference>
<dbReference type="KEGG" id="spu:115921322"/>
<keyword evidence="4" id="KW-1185">Reference proteome</keyword>
<proteinExistence type="predicted"/>
<feature type="region of interest" description="Disordered" evidence="1">
    <location>
        <begin position="258"/>
        <end position="300"/>
    </location>
</feature>
<evidence type="ECO:0000313" key="4">
    <source>
        <dbReference type="Proteomes" id="UP000007110"/>
    </source>
</evidence>
<dbReference type="Pfam" id="PF26215">
    <property type="entry name" value="HTH_animal"/>
    <property type="match status" value="1"/>
</dbReference>
<dbReference type="InterPro" id="IPR000477">
    <property type="entry name" value="RT_dom"/>
</dbReference>
<dbReference type="OrthoDB" id="10018421at2759"/>
<dbReference type="AlphaFoldDB" id="A0A7M7NCQ7"/>
<evidence type="ECO:0000259" key="2">
    <source>
        <dbReference type="PROSITE" id="PS50878"/>
    </source>
</evidence>
<dbReference type="PROSITE" id="PS50878">
    <property type="entry name" value="RT_POL"/>
    <property type="match status" value="1"/>
</dbReference>
<feature type="compositionally biased region" description="Polar residues" evidence="1">
    <location>
        <begin position="210"/>
        <end position="235"/>
    </location>
</feature>
<feature type="domain" description="Reverse transcriptase" evidence="2">
    <location>
        <begin position="1"/>
        <end position="110"/>
    </location>
</feature>
<sequence length="300" mass="33706">MGSPLSPVIANILMEHFETTALQTLSQRPSLWLRYVDDTFVIWPHSRPDLDHFLAHINQHHPSIKFTMETEQNNSIPFLDVLVTKSPSGKPAHQVYRKPTHTDRYLHYRSFHHPSVLQSVPNALIRRAHQLSDADHLDQEIQHVTTALTSINYEYPRHKIKSKTPANKPAANSTPEENQPAATPPKQTIVLPYIGQASLTRFNVSFKQQTSKFDTVPPTNSIRYSTPTKTSIQTTRKLESTKYHANVEKSTLVKRGEIWKQDSRSTEPASDSAIGISPPSSNTPSNTNTPSNGITVILSP</sequence>